<feature type="region of interest" description="Disordered" evidence="1">
    <location>
        <begin position="24"/>
        <end position="48"/>
    </location>
</feature>
<accession>C3J9Y8</accession>
<protein>
    <submittedName>
        <fullName evidence="2">Uncharacterized protein</fullName>
    </submittedName>
</protein>
<dbReference type="AlphaFoldDB" id="C3J9Y8"/>
<proteinExistence type="predicted"/>
<gene>
    <name evidence="2" type="ORF">POREN0001_0911</name>
</gene>
<name>C3J9Y8_POREA</name>
<evidence type="ECO:0000313" key="3">
    <source>
        <dbReference type="Proteomes" id="UP000004295"/>
    </source>
</evidence>
<sequence length="48" mass="5342">MPEPPANTIPFIFLILTREKIQQPQATKERPAVVAVSDKEKSISDLPP</sequence>
<organism evidence="2 3">
    <name type="scientific">Porphyromonas endodontalis (strain ATCC 35406 / DSM 24491 / JCM 8526 / CCUG 16442 / BCRC 14492 / NCTC 13058 / HG 370)</name>
    <name type="common">Bacteroides endodontalis</name>
    <dbReference type="NCBI Taxonomy" id="553175"/>
    <lineage>
        <taxon>Bacteria</taxon>
        <taxon>Pseudomonadati</taxon>
        <taxon>Bacteroidota</taxon>
        <taxon>Bacteroidia</taxon>
        <taxon>Bacteroidales</taxon>
        <taxon>Porphyromonadaceae</taxon>
        <taxon>Porphyromonas</taxon>
    </lineage>
</organism>
<dbReference type="Proteomes" id="UP000004295">
    <property type="component" value="Unassembled WGS sequence"/>
</dbReference>
<comment type="caution">
    <text evidence="2">The sequence shown here is derived from an EMBL/GenBank/DDBJ whole genome shotgun (WGS) entry which is preliminary data.</text>
</comment>
<keyword evidence="3" id="KW-1185">Reference proteome</keyword>
<evidence type="ECO:0000256" key="1">
    <source>
        <dbReference type="SAM" id="MobiDB-lite"/>
    </source>
</evidence>
<dbReference type="EMBL" id="ACNN01000016">
    <property type="protein sequence ID" value="EEN82970.1"/>
    <property type="molecule type" value="Genomic_DNA"/>
</dbReference>
<reference evidence="2 3" key="1">
    <citation type="submission" date="2009-04" db="EMBL/GenBank/DDBJ databases">
        <authorList>
            <person name="Sebastian Y."/>
            <person name="Madupu R."/>
            <person name="Durkin A.S."/>
            <person name="Torralba M."/>
            <person name="Methe B."/>
            <person name="Sutton G.G."/>
            <person name="Strausberg R.L."/>
            <person name="Nelson K.E."/>
        </authorList>
    </citation>
    <scope>NUCLEOTIDE SEQUENCE [LARGE SCALE GENOMIC DNA]</scope>
    <source>
        <strain evidence="3">ATCC 35406 / BCRC 14492 / JCM 8526 / NCTC 13058 / HG 370</strain>
    </source>
</reference>
<evidence type="ECO:0000313" key="2">
    <source>
        <dbReference type="EMBL" id="EEN82970.1"/>
    </source>
</evidence>